<evidence type="ECO:0000313" key="3">
    <source>
        <dbReference type="EMBL" id="KAG5680788.1"/>
    </source>
</evidence>
<protein>
    <recommendedName>
        <fullName evidence="2">Cyclin C-terminal domain-containing protein</fullName>
    </recommendedName>
</protein>
<evidence type="ECO:0000256" key="1">
    <source>
        <dbReference type="ARBA" id="ARBA00023127"/>
    </source>
</evidence>
<dbReference type="OrthoDB" id="285802at2759"/>
<dbReference type="CDD" id="cd20529">
    <property type="entry name" value="CYCLIN_CCNJ-like_rpt2"/>
    <property type="match status" value="1"/>
</dbReference>
<proteinExistence type="predicted"/>
<dbReference type="InterPro" id="IPR004367">
    <property type="entry name" value="Cyclin_C-dom"/>
</dbReference>
<sequence>MRFNHILIKLKTFKNIIKAISKLIFKMTNIFTITSFSYPNFIYDKILYTDYAFDILNTLFQEEQKYQVKFNLTQEHLREYVIHVIEWFARTRHYSNATIHLATLYMDIHMNRYLLSENVQHLRLTTLVATMLAAKSNEIVDNIPPIKDFISHGFVDLQEEIGVNFMKKEEYTQEQLKVAYKKYAKLYANIEFIIFESLQFSLTRPTTITFLEIFSKIAVTEDDMNNLEKKHREKFDSFESLNQQVNKHIRVLSMIVLYHIEFHQYDPSKNAAAIIATSRFLVGIKKLWNIELEFLTRASIDDIKPIIEIFVDNIHLMKEYLEKINTFDDEEFNEDSGFHSDGVLGTEEETSL</sequence>
<evidence type="ECO:0000313" key="4">
    <source>
        <dbReference type="Proteomes" id="UP001107558"/>
    </source>
</evidence>
<dbReference type="AlphaFoldDB" id="A0A9J6CFE4"/>
<comment type="caution">
    <text evidence="3">The sequence shown here is derived from an EMBL/GenBank/DDBJ whole genome shotgun (WGS) entry which is preliminary data.</text>
</comment>
<accession>A0A9J6CFE4</accession>
<dbReference type="Proteomes" id="UP001107558">
    <property type="component" value="Chromosome 1"/>
</dbReference>
<dbReference type="InterPro" id="IPR036915">
    <property type="entry name" value="Cyclin-like_sf"/>
</dbReference>
<dbReference type="InterPro" id="IPR006671">
    <property type="entry name" value="Cyclin_N"/>
</dbReference>
<dbReference type="PANTHER" id="PTHR10177">
    <property type="entry name" value="CYCLINS"/>
    <property type="match status" value="1"/>
</dbReference>
<dbReference type="Pfam" id="PF00134">
    <property type="entry name" value="Cyclin_N"/>
    <property type="match status" value="1"/>
</dbReference>
<dbReference type="EMBL" id="JADBJN010000001">
    <property type="protein sequence ID" value="KAG5680788.1"/>
    <property type="molecule type" value="Genomic_DNA"/>
</dbReference>
<dbReference type="SMART" id="SM01332">
    <property type="entry name" value="Cyclin_C"/>
    <property type="match status" value="1"/>
</dbReference>
<dbReference type="Gene3D" id="1.10.472.10">
    <property type="entry name" value="Cyclin-like"/>
    <property type="match status" value="1"/>
</dbReference>
<feature type="domain" description="Cyclin C-terminal" evidence="2">
    <location>
        <begin position="205"/>
        <end position="341"/>
    </location>
</feature>
<organism evidence="3 4">
    <name type="scientific">Polypedilum vanderplanki</name>
    <name type="common">Sleeping chironomid midge</name>
    <dbReference type="NCBI Taxonomy" id="319348"/>
    <lineage>
        <taxon>Eukaryota</taxon>
        <taxon>Metazoa</taxon>
        <taxon>Ecdysozoa</taxon>
        <taxon>Arthropoda</taxon>
        <taxon>Hexapoda</taxon>
        <taxon>Insecta</taxon>
        <taxon>Pterygota</taxon>
        <taxon>Neoptera</taxon>
        <taxon>Endopterygota</taxon>
        <taxon>Diptera</taxon>
        <taxon>Nematocera</taxon>
        <taxon>Chironomoidea</taxon>
        <taxon>Chironomidae</taxon>
        <taxon>Chironominae</taxon>
        <taxon>Polypedilum</taxon>
        <taxon>Polypedilum</taxon>
    </lineage>
</organism>
<keyword evidence="4" id="KW-1185">Reference proteome</keyword>
<name>A0A9J6CFE4_POLVA</name>
<dbReference type="SUPFAM" id="SSF47954">
    <property type="entry name" value="Cyclin-like"/>
    <property type="match status" value="2"/>
</dbReference>
<dbReference type="Pfam" id="PF02984">
    <property type="entry name" value="Cyclin_C"/>
    <property type="match status" value="1"/>
</dbReference>
<gene>
    <name evidence="3" type="ORF">PVAND_010274</name>
</gene>
<keyword evidence="1" id="KW-0195">Cyclin</keyword>
<reference evidence="3" key="1">
    <citation type="submission" date="2021-03" db="EMBL/GenBank/DDBJ databases">
        <title>Chromosome level genome of the anhydrobiotic midge Polypedilum vanderplanki.</title>
        <authorList>
            <person name="Yoshida Y."/>
            <person name="Kikawada T."/>
            <person name="Gusev O."/>
        </authorList>
    </citation>
    <scope>NUCLEOTIDE SEQUENCE</scope>
    <source>
        <strain evidence="3">NIAS01</strain>
        <tissue evidence="3">Whole body or cell culture</tissue>
    </source>
</reference>
<dbReference type="InterPro" id="IPR039361">
    <property type="entry name" value="Cyclin"/>
</dbReference>
<evidence type="ECO:0000259" key="2">
    <source>
        <dbReference type="SMART" id="SM01332"/>
    </source>
</evidence>